<evidence type="ECO:0000256" key="5">
    <source>
        <dbReference type="ARBA" id="ARBA00023242"/>
    </source>
</evidence>
<protein>
    <recommendedName>
        <fullName evidence="6">HAT C-terminal dimerisation domain-containing protein</fullName>
    </recommendedName>
</protein>
<keyword evidence="5" id="KW-0539">Nucleus</keyword>
<dbReference type="OrthoDB" id="2639200at2759"/>
<sequence>VDPTICLTWVDRHWVTVDLPNVDVPSLMNSQMTKYHSRLPVCQVGTQPAEPAQATHPRPFRTLAARYGQPSMELNQALQAPSSVEQEFNAYISAPLSPNRTDPLAFWEASKSLYPIVFTIALDYLPIQVSSVPCKHVFSSSSETDTKKHNCITPALMEALQMLKYGLKKERLDFTGGWITPERDMAGGDDRTDL</sequence>
<name>A0A0C9YXV5_9AGAM</name>
<dbReference type="PANTHER" id="PTHR46481:SF10">
    <property type="entry name" value="ZINC FINGER BED DOMAIN-CONTAINING PROTEIN 39"/>
    <property type="match status" value="1"/>
</dbReference>
<evidence type="ECO:0000313" key="8">
    <source>
        <dbReference type="Proteomes" id="UP000054018"/>
    </source>
</evidence>
<gene>
    <name evidence="7" type="ORF">PISMIDRAFT_59191</name>
</gene>
<dbReference type="Proteomes" id="UP000054018">
    <property type="component" value="Unassembled WGS sequence"/>
</dbReference>
<dbReference type="InterPro" id="IPR012337">
    <property type="entry name" value="RNaseH-like_sf"/>
</dbReference>
<dbReference type="GO" id="GO:0005634">
    <property type="term" value="C:nucleus"/>
    <property type="evidence" value="ECO:0007669"/>
    <property type="project" value="UniProtKB-SubCell"/>
</dbReference>
<comment type="subcellular location">
    <subcellularLocation>
        <location evidence="1">Nucleus</location>
    </subcellularLocation>
</comment>
<keyword evidence="2" id="KW-0479">Metal-binding</keyword>
<feature type="non-terminal residue" evidence="7">
    <location>
        <position position="194"/>
    </location>
</feature>
<accession>A0A0C9YXV5</accession>
<evidence type="ECO:0000256" key="4">
    <source>
        <dbReference type="ARBA" id="ARBA00022833"/>
    </source>
</evidence>
<dbReference type="GO" id="GO:0008270">
    <property type="term" value="F:zinc ion binding"/>
    <property type="evidence" value="ECO:0007669"/>
    <property type="project" value="UniProtKB-KW"/>
</dbReference>
<dbReference type="EMBL" id="KN833750">
    <property type="protein sequence ID" value="KIK21591.1"/>
    <property type="molecule type" value="Genomic_DNA"/>
</dbReference>
<evidence type="ECO:0000256" key="2">
    <source>
        <dbReference type="ARBA" id="ARBA00022723"/>
    </source>
</evidence>
<dbReference type="InterPro" id="IPR008906">
    <property type="entry name" value="HATC_C_dom"/>
</dbReference>
<dbReference type="SUPFAM" id="SSF53098">
    <property type="entry name" value="Ribonuclease H-like"/>
    <property type="match status" value="1"/>
</dbReference>
<feature type="domain" description="HAT C-terminal dimerisation" evidence="6">
    <location>
        <begin position="88"/>
        <end position="165"/>
    </location>
</feature>
<dbReference type="AlphaFoldDB" id="A0A0C9YXV5"/>
<dbReference type="Pfam" id="PF05699">
    <property type="entry name" value="Dimer_Tnp_hAT"/>
    <property type="match status" value="1"/>
</dbReference>
<keyword evidence="3" id="KW-0863">Zinc-finger</keyword>
<organism evidence="7 8">
    <name type="scientific">Pisolithus microcarpus 441</name>
    <dbReference type="NCBI Taxonomy" id="765257"/>
    <lineage>
        <taxon>Eukaryota</taxon>
        <taxon>Fungi</taxon>
        <taxon>Dikarya</taxon>
        <taxon>Basidiomycota</taxon>
        <taxon>Agaricomycotina</taxon>
        <taxon>Agaricomycetes</taxon>
        <taxon>Agaricomycetidae</taxon>
        <taxon>Boletales</taxon>
        <taxon>Sclerodermatineae</taxon>
        <taxon>Pisolithaceae</taxon>
        <taxon>Pisolithus</taxon>
    </lineage>
</organism>
<evidence type="ECO:0000259" key="6">
    <source>
        <dbReference type="Pfam" id="PF05699"/>
    </source>
</evidence>
<evidence type="ECO:0000256" key="1">
    <source>
        <dbReference type="ARBA" id="ARBA00004123"/>
    </source>
</evidence>
<dbReference type="HOGENOM" id="CLU_009123_6_1_1"/>
<evidence type="ECO:0000313" key="7">
    <source>
        <dbReference type="EMBL" id="KIK21591.1"/>
    </source>
</evidence>
<dbReference type="PANTHER" id="PTHR46481">
    <property type="entry name" value="ZINC FINGER BED DOMAIN-CONTAINING PROTEIN 4"/>
    <property type="match status" value="1"/>
</dbReference>
<reference evidence="7 8" key="1">
    <citation type="submission" date="2014-04" db="EMBL/GenBank/DDBJ databases">
        <authorList>
            <consortium name="DOE Joint Genome Institute"/>
            <person name="Kuo A."/>
            <person name="Kohler A."/>
            <person name="Costa M.D."/>
            <person name="Nagy L.G."/>
            <person name="Floudas D."/>
            <person name="Copeland A."/>
            <person name="Barry K.W."/>
            <person name="Cichocki N."/>
            <person name="Veneault-Fourrey C."/>
            <person name="LaButti K."/>
            <person name="Lindquist E.A."/>
            <person name="Lipzen A."/>
            <person name="Lundell T."/>
            <person name="Morin E."/>
            <person name="Murat C."/>
            <person name="Sun H."/>
            <person name="Tunlid A."/>
            <person name="Henrissat B."/>
            <person name="Grigoriev I.V."/>
            <person name="Hibbett D.S."/>
            <person name="Martin F."/>
            <person name="Nordberg H.P."/>
            <person name="Cantor M.N."/>
            <person name="Hua S.X."/>
        </authorList>
    </citation>
    <scope>NUCLEOTIDE SEQUENCE [LARGE SCALE GENOMIC DNA]</scope>
    <source>
        <strain evidence="7 8">441</strain>
    </source>
</reference>
<reference evidence="8" key="2">
    <citation type="submission" date="2015-01" db="EMBL/GenBank/DDBJ databases">
        <title>Evolutionary Origins and Diversification of the Mycorrhizal Mutualists.</title>
        <authorList>
            <consortium name="DOE Joint Genome Institute"/>
            <consortium name="Mycorrhizal Genomics Consortium"/>
            <person name="Kohler A."/>
            <person name="Kuo A."/>
            <person name="Nagy L.G."/>
            <person name="Floudas D."/>
            <person name="Copeland A."/>
            <person name="Barry K.W."/>
            <person name="Cichocki N."/>
            <person name="Veneault-Fourrey C."/>
            <person name="LaButti K."/>
            <person name="Lindquist E.A."/>
            <person name="Lipzen A."/>
            <person name="Lundell T."/>
            <person name="Morin E."/>
            <person name="Murat C."/>
            <person name="Riley R."/>
            <person name="Ohm R."/>
            <person name="Sun H."/>
            <person name="Tunlid A."/>
            <person name="Henrissat B."/>
            <person name="Grigoriev I.V."/>
            <person name="Hibbett D.S."/>
            <person name="Martin F."/>
        </authorList>
    </citation>
    <scope>NUCLEOTIDE SEQUENCE [LARGE SCALE GENOMIC DNA]</scope>
    <source>
        <strain evidence="8">441</strain>
    </source>
</reference>
<dbReference type="GO" id="GO:0046983">
    <property type="term" value="F:protein dimerization activity"/>
    <property type="evidence" value="ECO:0007669"/>
    <property type="project" value="InterPro"/>
</dbReference>
<keyword evidence="4" id="KW-0862">Zinc</keyword>
<dbReference type="InterPro" id="IPR052035">
    <property type="entry name" value="ZnF_BED_domain_contain"/>
</dbReference>
<feature type="non-terminal residue" evidence="7">
    <location>
        <position position="1"/>
    </location>
</feature>
<proteinExistence type="predicted"/>
<evidence type="ECO:0000256" key="3">
    <source>
        <dbReference type="ARBA" id="ARBA00022771"/>
    </source>
</evidence>
<keyword evidence="8" id="KW-1185">Reference proteome</keyword>